<dbReference type="Pfam" id="PF01535">
    <property type="entry name" value="PPR"/>
    <property type="match status" value="4"/>
</dbReference>
<dbReference type="GO" id="GO:0042744">
    <property type="term" value="P:hydrogen peroxide catabolic process"/>
    <property type="evidence" value="ECO:0007669"/>
    <property type="project" value="UniProtKB-KW"/>
</dbReference>
<dbReference type="EC" id="1.11.1.7" evidence="3"/>
<dbReference type="GO" id="GO:0006979">
    <property type="term" value="P:response to oxidative stress"/>
    <property type="evidence" value="ECO:0007669"/>
    <property type="project" value="InterPro"/>
</dbReference>
<evidence type="ECO:0000313" key="23">
    <source>
        <dbReference type="Proteomes" id="UP000655225"/>
    </source>
</evidence>
<evidence type="ECO:0000256" key="18">
    <source>
        <dbReference type="PIRSR" id="PIRSR600823-4"/>
    </source>
</evidence>
<dbReference type="GO" id="GO:0009451">
    <property type="term" value="P:RNA modification"/>
    <property type="evidence" value="ECO:0007669"/>
    <property type="project" value="InterPro"/>
</dbReference>
<dbReference type="Pfam" id="PF13041">
    <property type="entry name" value="PPR_2"/>
    <property type="match status" value="2"/>
</dbReference>
<dbReference type="PRINTS" id="PR00461">
    <property type="entry name" value="PLPEROXIDASE"/>
</dbReference>
<dbReference type="Gene3D" id="1.10.420.10">
    <property type="entry name" value="Peroxidase, domain 2"/>
    <property type="match status" value="1"/>
</dbReference>
<dbReference type="PROSITE" id="PS00435">
    <property type="entry name" value="PEROXIDASE_1"/>
    <property type="match status" value="1"/>
</dbReference>
<evidence type="ECO:0000256" key="19">
    <source>
        <dbReference type="PIRSR" id="PIRSR600823-5"/>
    </source>
</evidence>
<feature type="disulfide bond" evidence="19">
    <location>
        <begin position="629"/>
        <end position="706"/>
    </location>
</feature>
<keyword evidence="9" id="KW-0677">Repeat</keyword>
<feature type="repeat" description="PPR" evidence="20">
    <location>
        <begin position="268"/>
        <end position="302"/>
    </location>
</feature>
<sequence length="910" mass="100483">MAIFDPLLHKCRSLTHIKQLQAHLITVGLSPFCPFHTKLLEFCSVSPAGNIDYAAEIFRQIGTPATNDWNAIIRGLAQSKTPQKAITWYRTMSRWPRKPDALTCSFALKACARVLALLEAKQIHSQLLRFGFQADVLLITTLLDVYAKAGDLDCAEQLFDEMGLRDVATWNALIAGLAQGSRPRDALALFSRMRLEGFKPNEVTVLGALSACSQLGALREGEIVHAYVREEGLDKNVQVCNVVIDMYAKCGFVDKAYNVFDTMCCTRSLVSWNTMIMALAMHGRGAQALELFGQMGRTGVHPDAITYLAALSACNHGGLVSHGVELFNSMVRSGVTLNVKHYGSVVDLLGRAGRLEEAYLIITSMPMIPDVVLWQSLLGACKTYGNVEMAERASRALVEMGSNSCGDFVLLSNVYAAHERWDDVGRVREAMRNRDVKKVPGFSFIEVEGVIHKFLNGDQSHSNWREIYSKIDEIGFKINAHGYVPETCFVLHDIGEEDKEYALCYHSEKLAIAFGLISTSEGSPIQVIKNLRICGDCHVVIKLISKIYDREIIMAQSRGMTEGVICKLLAWDAIHVIEMSMDLSVAEGHLCNMGMMIEEMESKLRNSLDQFSYRDLTWATQSWLLQYTCPDAEAIVRSVVREALLSDSNMAAVMLRLHFHDCFVQGCDGSILIDNGPTAEKQAIGHQGVGGFEVIEKAKTQLEAVCQGVVSCADISNGPVYRVPTGRRDGQVSNVSLADDMPEVSDSIQQLKAKFMQKGLSEKDLVLLSAAHTIGTMACFFMTRRLYNIFPGTGGADPSINPKFLIELKAKCPRNGDVNVRLPMNHGSGEIFDVQILRNIKDGFAVLESDARLYNNKVTKSVIDSYLGLQSSKSGPFFELDFAKVMVKMGQIGVMTGSLGEIRRVCRALN</sequence>
<evidence type="ECO:0000259" key="21">
    <source>
        <dbReference type="PROSITE" id="PS50873"/>
    </source>
</evidence>
<feature type="disulfide bond" evidence="19">
    <location>
        <begin position="712"/>
        <end position="906"/>
    </location>
</feature>
<feature type="binding site" evidence="17">
    <location>
        <position position="664"/>
    </location>
    <ligand>
        <name>Ca(2+)</name>
        <dbReference type="ChEBI" id="CHEBI:29108"/>
        <label>1</label>
    </ligand>
</feature>
<feature type="binding site" evidence="17">
    <location>
        <position position="670"/>
    </location>
    <ligand>
        <name>Ca(2+)</name>
        <dbReference type="ChEBI" id="CHEBI:29108"/>
        <label>1</label>
    </ligand>
</feature>
<dbReference type="InterPro" id="IPR011990">
    <property type="entry name" value="TPR-like_helical_dom_sf"/>
</dbReference>
<feature type="repeat" description="PPR" evidence="20">
    <location>
        <begin position="303"/>
        <end position="337"/>
    </location>
</feature>
<dbReference type="GO" id="GO:0140825">
    <property type="term" value="F:lactoperoxidase activity"/>
    <property type="evidence" value="ECO:0007669"/>
    <property type="project" value="UniProtKB-EC"/>
</dbReference>
<dbReference type="PROSITE" id="PS51375">
    <property type="entry name" value="PPR"/>
    <property type="match status" value="4"/>
</dbReference>
<evidence type="ECO:0000256" key="20">
    <source>
        <dbReference type="PROSITE-ProRule" id="PRU00708"/>
    </source>
</evidence>
<evidence type="ECO:0000256" key="8">
    <source>
        <dbReference type="ARBA" id="ARBA00022729"/>
    </source>
</evidence>
<organism evidence="22 23">
    <name type="scientific">Tetracentron sinense</name>
    <name type="common">Spur-leaf</name>
    <dbReference type="NCBI Taxonomy" id="13715"/>
    <lineage>
        <taxon>Eukaryota</taxon>
        <taxon>Viridiplantae</taxon>
        <taxon>Streptophyta</taxon>
        <taxon>Embryophyta</taxon>
        <taxon>Tracheophyta</taxon>
        <taxon>Spermatophyta</taxon>
        <taxon>Magnoliopsida</taxon>
        <taxon>Trochodendrales</taxon>
        <taxon>Trochodendraceae</taxon>
        <taxon>Tetracentron</taxon>
    </lineage>
</organism>
<dbReference type="InterPro" id="IPR033905">
    <property type="entry name" value="Secretory_peroxidase"/>
</dbReference>
<evidence type="ECO:0000256" key="12">
    <source>
        <dbReference type="ARBA" id="ARBA00023004"/>
    </source>
</evidence>
<feature type="disulfide bond" evidence="19">
    <location>
        <begin position="662"/>
        <end position="667"/>
    </location>
</feature>
<evidence type="ECO:0000256" key="5">
    <source>
        <dbReference type="ARBA" id="ARBA00022559"/>
    </source>
</evidence>
<evidence type="ECO:0000313" key="22">
    <source>
        <dbReference type="EMBL" id="KAF8377115.1"/>
    </source>
</evidence>
<keyword evidence="6" id="KW-0349">Heme</keyword>
<feature type="binding site" evidence="17">
    <location>
        <position position="666"/>
    </location>
    <ligand>
        <name>Ca(2+)</name>
        <dbReference type="ChEBI" id="CHEBI:29108"/>
        <label>1</label>
    </ligand>
</feature>
<dbReference type="Pfam" id="PF20431">
    <property type="entry name" value="E_motif"/>
    <property type="match status" value="1"/>
</dbReference>
<accession>A0A834YCL5</accession>
<dbReference type="Pfam" id="PF14432">
    <property type="entry name" value="DYW_deaminase"/>
    <property type="match status" value="1"/>
</dbReference>
<evidence type="ECO:0000256" key="4">
    <source>
        <dbReference type="ARBA" id="ARBA00022525"/>
    </source>
</evidence>
<evidence type="ECO:0000256" key="17">
    <source>
        <dbReference type="PIRSR" id="PIRSR600823-3"/>
    </source>
</evidence>
<dbReference type="PROSITE" id="PS00436">
    <property type="entry name" value="PEROXIDASE_2"/>
    <property type="match status" value="1"/>
</dbReference>
<feature type="active site" description="Proton acceptor" evidence="15">
    <location>
        <position position="660"/>
    </location>
</feature>
<dbReference type="FunFam" id="1.25.40.10:FF:002536">
    <property type="entry name" value="Tetratricopeptide repeat (TPR)-like superfamily protein"/>
    <property type="match status" value="1"/>
</dbReference>
<keyword evidence="5" id="KW-0575">Peroxidase</keyword>
<comment type="caution">
    <text evidence="22">The sequence shown here is derived from an EMBL/GenBank/DDBJ whole genome shotgun (WGS) entry which is preliminary data.</text>
</comment>
<feature type="site" description="Transition state stabilizer" evidence="18">
    <location>
        <position position="656"/>
    </location>
</feature>
<dbReference type="InterPro" id="IPR019793">
    <property type="entry name" value="Peroxidases_heam-ligand_BS"/>
</dbReference>
<dbReference type="Gene3D" id="1.10.520.10">
    <property type="match status" value="1"/>
</dbReference>
<feature type="domain" description="Plant heme peroxidase family profile" evidence="21">
    <location>
        <begin position="615"/>
        <end position="910"/>
    </location>
</feature>
<keyword evidence="7 17" id="KW-0479">Metal-binding</keyword>
<reference evidence="22 23" key="1">
    <citation type="submission" date="2020-04" db="EMBL/GenBank/DDBJ databases">
        <title>Plant Genome Project.</title>
        <authorList>
            <person name="Zhang R.-G."/>
        </authorList>
    </citation>
    <scope>NUCLEOTIDE SEQUENCE [LARGE SCALE GENOMIC DNA]</scope>
    <source>
        <strain evidence="22">YNK0</strain>
        <tissue evidence="22">Leaf</tissue>
    </source>
</reference>
<feature type="binding site" evidence="17">
    <location>
        <position position="661"/>
    </location>
    <ligand>
        <name>Ca(2+)</name>
        <dbReference type="ChEBI" id="CHEBI:29108"/>
        <label>1</label>
    </ligand>
</feature>
<dbReference type="Gene3D" id="1.25.40.10">
    <property type="entry name" value="Tetratricopeptide repeat domain"/>
    <property type="match status" value="3"/>
</dbReference>
<dbReference type="InterPro" id="IPR002885">
    <property type="entry name" value="PPR_rpt"/>
</dbReference>
<dbReference type="FunFam" id="1.10.420.10:FF:000010">
    <property type="entry name" value="Peroxidase"/>
    <property type="match status" value="1"/>
</dbReference>
<feature type="binding site" evidence="17">
    <location>
        <position position="680"/>
    </location>
    <ligand>
        <name>Ca(2+)</name>
        <dbReference type="ChEBI" id="CHEBI:29108"/>
        <label>1</label>
    </ligand>
</feature>
<dbReference type="FunFam" id="1.25.40.10:FF:000344">
    <property type="entry name" value="Pentatricopeptide repeat-containing protein"/>
    <property type="match status" value="1"/>
</dbReference>
<dbReference type="OrthoDB" id="185373at2759"/>
<dbReference type="InterPro" id="IPR019794">
    <property type="entry name" value="Peroxidases_AS"/>
</dbReference>
<dbReference type="GO" id="GO:0008270">
    <property type="term" value="F:zinc ion binding"/>
    <property type="evidence" value="ECO:0007669"/>
    <property type="project" value="InterPro"/>
</dbReference>
<name>A0A834YCL5_TETSI</name>
<keyword evidence="11" id="KW-0560">Oxidoreductase</keyword>
<dbReference type="InterPro" id="IPR010255">
    <property type="entry name" value="Haem_peroxidase_sf"/>
</dbReference>
<keyword evidence="10 17" id="KW-0106">Calcium</keyword>
<dbReference type="CDD" id="cd00693">
    <property type="entry name" value="secretory_peroxidase"/>
    <property type="match status" value="1"/>
</dbReference>
<dbReference type="InterPro" id="IPR046848">
    <property type="entry name" value="E_motif"/>
</dbReference>
<comment type="catalytic activity">
    <reaction evidence="1">
        <text>2 a phenolic donor + H2O2 = 2 a phenolic radical donor + 2 H2O</text>
        <dbReference type="Rhea" id="RHEA:56136"/>
        <dbReference type="ChEBI" id="CHEBI:15377"/>
        <dbReference type="ChEBI" id="CHEBI:16240"/>
        <dbReference type="ChEBI" id="CHEBI:139520"/>
        <dbReference type="ChEBI" id="CHEBI:139521"/>
        <dbReference type="EC" id="1.11.1.7"/>
    </reaction>
</comment>
<dbReference type="InterPro" id="IPR002016">
    <property type="entry name" value="Haem_peroxidase"/>
</dbReference>
<keyword evidence="8" id="KW-0732">Signal</keyword>
<feature type="binding site" evidence="16">
    <location>
        <position position="742"/>
    </location>
    <ligand>
        <name>substrate</name>
    </ligand>
</feature>
<dbReference type="InterPro" id="IPR046960">
    <property type="entry name" value="PPR_At4g14850-like_plant"/>
</dbReference>
<keyword evidence="12 17" id="KW-0408">Iron</keyword>
<gene>
    <name evidence="22" type="ORF">HHK36_030488</name>
</gene>
<dbReference type="InterPro" id="IPR032867">
    <property type="entry name" value="DYW_dom"/>
</dbReference>
<keyword evidence="4" id="KW-0964">Secreted</keyword>
<dbReference type="PRINTS" id="PR00458">
    <property type="entry name" value="PEROXIDASE"/>
</dbReference>
<dbReference type="NCBIfam" id="TIGR00756">
    <property type="entry name" value="PPR"/>
    <property type="match status" value="4"/>
</dbReference>
<comment type="cofactor">
    <cofactor evidence="17">
        <name>Ca(2+)</name>
        <dbReference type="ChEBI" id="CHEBI:29108"/>
    </cofactor>
    <text evidence="17">Binds 2 calcium ions per subunit.</text>
</comment>
<evidence type="ECO:0000256" key="3">
    <source>
        <dbReference type="ARBA" id="ARBA00012313"/>
    </source>
</evidence>
<dbReference type="PANTHER" id="PTHR47926:SF408">
    <property type="entry name" value="DYW DOMAIN-CONTAINING PROTEIN"/>
    <property type="match status" value="1"/>
</dbReference>
<evidence type="ECO:0000256" key="1">
    <source>
        <dbReference type="ARBA" id="ARBA00000189"/>
    </source>
</evidence>
<dbReference type="InterPro" id="IPR000823">
    <property type="entry name" value="Peroxidase_pln"/>
</dbReference>
<dbReference type="SUPFAM" id="SSF48113">
    <property type="entry name" value="Heme-dependent peroxidases"/>
    <property type="match status" value="1"/>
</dbReference>
<feature type="binding site" evidence="17">
    <location>
        <position position="668"/>
    </location>
    <ligand>
        <name>Ca(2+)</name>
        <dbReference type="ChEBI" id="CHEBI:29108"/>
        <label>1</label>
    </ligand>
</feature>
<evidence type="ECO:0000256" key="16">
    <source>
        <dbReference type="PIRSR" id="PIRSR600823-2"/>
    </source>
</evidence>
<evidence type="ECO:0000256" key="2">
    <source>
        <dbReference type="ARBA" id="ARBA00006873"/>
    </source>
</evidence>
<evidence type="ECO:0000256" key="11">
    <source>
        <dbReference type="ARBA" id="ARBA00023002"/>
    </source>
</evidence>
<dbReference type="GO" id="GO:0020037">
    <property type="term" value="F:heme binding"/>
    <property type="evidence" value="ECO:0007669"/>
    <property type="project" value="InterPro"/>
</dbReference>
<keyword evidence="13 19" id="KW-1015">Disulfide bond</keyword>
<dbReference type="AlphaFoldDB" id="A0A834YCL5"/>
<dbReference type="PROSITE" id="PS50873">
    <property type="entry name" value="PEROXIDASE_4"/>
    <property type="match status" value="1"/>
</dbReference>
<dbReference type="Proteomes" id="UP000655225">
    <property type="component" value="Unassembled WGS sequence"/>
</dbReference>
<comment type="cofactor">
    <cofactor evidence="17">
        <name>heme b</name>
        <dbReference type="ChEBI" id="CHEBI:60344"/>
    </cofactor>
    <text evidence="17">Binds 1 heme b (iron(II)-protoporphyrin IX) group per subunit.</text>
</comment>
<evidence type="ECO:0000256" key="15">
    <source>
        <dbReference type="PIRSR" id="PIRSR600823-1"/>
    </source>
</evidence>
<dbReference type="GO" id="GO:0003723">
    <property type="term" value="F:RNA binding"/>
    <property type="evidence" value="ECO:0007669"/>
    <property type="project" value="InterPro"/>
</dbReference>
<protein>
    <recommendedName>
        <fullName evidence="3">peroxidase</fullName>
        <ecNumber evidence="3">1.11.1.7</ecNumber>
    </recommendedName>
</protein>
<feature type="binding site" description="axial binding residue" evidence="17">
    <location>
        <position position="772"/>
    </location>
    <ligand>
        <name>heme b</name>
        <dbReference type="ChEBI" id="CHEBI:60344"/>
    </ligand>
    <ligandPart>
        <name>Fe</name>
        <dbReference type="ChEBI" id="CHEBI:18248"/>
    </ligandPart>
</feature>
<keyword evidence="23" id="KW-1185">Reference proteome</keyword>
<dbReference type="PANTHER" id="PTHR47926">
    <property type="entry name" value="PENTATRICOPEPTIDE REPEAT-CONTAINING PROTEIN"/>
    <property type="match status" value="1"/>
</dbReference>
<feature type="binding site" evidence="17">
    <location>
        <position position="833"/>
    </location>
    <ligand>
        <name>Ca(2+)</name>
        <dbReference type="ChEBI" id="CHEBI:29108"/>
        <label>2</label>
    </ligand>
</feature>
<evidence type="ECO:0000256" key="6">
    <source>
        <dbReference type="ARBA" id="ARBA00022617"/>
    </source>
</evidence>
<evidence type="ECO:0000256" key="14">
    <source>
        <dbReference type="ARBA" id="ARBA00023324"/>
    </source>
</evidence>
<evidence type="ECO:0000256" key="9">
    <source>
        <dbReference type="ARBA" id="ARBA00022737"/>
    </source>
</evidence>
<feature type="binding site" evidence="17">
    <location>
        <position position="773"/>
    </location>
    <ligand>
        <name>Ca(2+)</name>
        <dbReference type="ChEBI" id="CHEBI:29108"/>
        <label>2</label>
    </ligand>
</feature>
<proteinExistence type="inferred from homology"/>
<evidence type="ECO:0000256" key="10">
    <source>
        <dbReference type="ARBA" id="ARBA00022837"/>
    </source>
</evidence>
<comment type="similarity">
    <text evidence="2">Belongs to the peroxidase family. Ascorbate peroxidase subfamily.</text>
</comment>
<feature type="repeat" description="PPR" evidence="20">
    <location>
        <begin position="166"/>
        <end position="200"/>
    </location>
</feature>
<keyword evidence="14" id="KW-0376">Hydrogen peroxide</keyword>
<feature type="repeat" description="PPR" evidence="20">
    <location>
        <begin position="135"/>
        <end position="165"/>
    </location>
</feature>
<feature type="disulfide bond" evidence="19">
    <location>
        <begin position="779"/>
        <end position="812"/>
    </location>
</feature>
<evidence type="ECO:0000256" key="13">
    <source>
        <dbReference type="ARBA" id="ARBA00023157"/>
    </source>
</evidence>
<dbReference type="EMBL" id="JABCRI010000024">
    <property type="protein sequence ID" value="KAF8377115.1"/>
    <property type="molecule type" value="Genomic_DNA"/>
</dbReference>
<evidence type="ECO:0000256" key="7">
    <source>
        <dbReference type="ARBA" id="ARBA00022723"/>
    </source>
</evidence>
<dbReference type="Pfam" id="PF00141">
    <property type="entry name" value="peroxidase"/>
    <property type="match status" value="1"/>
</dbReference>